<dbReference type="InterPro" id="IPR000215">
    <property type="entry name" value="Serpin_fam"/>
</dbReference>
<dbReference type="InterPro" id="IPR042178">
    <property type="entry name" value="Serpin_sf_1"/>
</dbReference>
<evidence type="ECO:0000313" key="13">
    <source>
        <dbReference type="Proteomes" id="UP001331515"/>
    </source>
</evidence>
<evidence type="ECO:0000256" key="4">
    <source>
        <dbReference type="ARBA" id="ARBA00022729"/>
    </source>
</evidence>
<dbReference type="Pfam" id="PF00079">
    <property type="entry name" value="Serpin"/>
    <property type="match status" value="2"/>
</dbReference>
<protein>
    <recommendedName>
        <fullName evidence="7">Thyroxine-binding globulin</fullName>
    </recommendedName>
    <alternativeName>
        <fullName evidence="9">Serpin A7</fullName>
    </alternativeName>
    <alternativeName>
        <fullName evidence="8">T4-binding globulin</fullName>
    </alternativeName>
</protein>
<accession>A0AAN8E0J3</accession>
<dbReference type="Gene3D" id="3.30.497.10">
    <property type="entry name" value="Antithrombin, subunit I, domain 2"/>
    <property type="match status" value="1"/>
</dbReference>
<dbReference type="SMART" id="SM00093">
    <property type="entry name" value="SERPIN"/>
    <property type="match status" value="1"/>
</dbReference>
<keyword evidence="4" id="KW-0732">Signal</keyword>
<organism evidence="12 13">
    <name type="scientific">Champsocephalus gunnari</name>
    <name type="common">Mackerel icefish</name>
    <dbReference type="NCBI Taxonomy" id="52237"/>
    <lineage>
        <taxon>Eukaryota</taxon>
        <taxon>Metazoa</taxon>
        <taxon>Chordata</taxon>
        <taxon>Craniata</taxon>
        <taxon>Vertebrata</taxon>
        <taxon>Euteleostomi</taxon>
        <taxon>Actinopterygii</taxon>
        <taxon>Neopterygii</taxon>
        <taxon>Teleostei</taxon>
        <taxon>Neoteleostei</taxon>
        <taxon>Acanthomorphata</taxon>
        <taxon>Eupercaria</taxon>
        <taxon>Perciformes</taxon>
        <taxon>Notothenioidei</taxon>
        <taxon>Channichthyidae</taxon>
        <taxon>Champsocephalus</taxon>
    </lineage>
</organism>
<proteinExistence type="inferred from homology"/>
<comment type="function">
    <text evidence="6">Major thyroid hormone transport protein in serum.</text>
</comment>
<dbReference type="SUPFAM" id="SSF56574">
    <property type="entry name" value="Serpins"/>
    <property type="match status" value="1"/>
</dbReference>
<evidence type="ECO:0000256" key="7">
    <source>
        <dbReference type="ARBA" id="ARBA00039512"/>
    </source>
</evidence>
<dbReference type="Gene3D" id="2.10.310.10">
    <property type="entry name" value="Serpins superfamily"/>
    <property type="match status" value="1"/>
</dbReference>
<keyword evidence="3" id="KW-0964">Secreted</keyword>
<evidence type="ECO:0000256" key="10">
    <source>
        <dbReference type="RuleBase" id="RU000411"/>
    </source>
</evidence>
<comment type="similarity">
    <text evidence="2 10">Belongs to the serpin family.</text>
</comment>
<dbReference type="AlphaFoldDB" id="A0AAN8E0J3"/>
<dbReference type="EMBL" id="JAURVH010001515">
    <property type="protein sequence ID" value="KAK5932517.1"/>
    <property type="molecule type" value="Genomic_DNA"/>
</dbReference>
<comment type="subcellular location">
    <subcellularLocation>
        <location evidence="1">Secreted</location>
    </subcellularLocation>
</comment>
<dbReference type="PANTHER" id="PTHR11461">
    <property type="entry name" value="SERINE PROTEASE INHIBITOR, SERPIN"/>
    <property type="match status" value="1"/>
</dbReference>
<evidence type="ECO:0000256" key="2">
    <source>
        <dbReference type="ARBA" id="ARBA00009500"/>
    </source>
</evidence>
<reference evidence="12 13" key="1">
    <citation type="journal article" date="2023" name="Mol. Biol. Evol.">
        <title>Genomics of Secondarily Temperate Adaptation in the Only Non-Antarctic Icefish.</title>
        <authorList>
            <person name="Rivera-Colon A.G."/>
            <person name="Rayamajhi N."/>
            <person name="Minhas B.F."/>
            <person name="Madrigal G."/>
            <person name="Bilyk K.T."/>
            <person name="Yoon V."/>
            <person name="Hune M."/>
            <person name="Gregory S."/>
            <person name="Cheng C.H.C."/>
            <person name="Catchen J.M."/>
        </authorList>
    </citation>
    <scope>NUCLEOTIDE SEQUENCE [LARGE SCALE GENOMIC DNA]</scope>
    <source>
        <tissue evidence="12">White muscle</tissue>
    </source>
</reference>
<keyword evidence="5" id="KW-0325">Glycoprotein</keyword>
<sequence>MYLISYIYYKGTWATPFDAMLTKEDIFNVDDNNKVAVQMMNMEDTFDFYYDQAITRHVTKWLKRMRQRRYDVFIPKFSIKTSYTLNDVLISMGMTDMFSDLADFSGISEGHKLAVSDIVHQATLDVDEAGATAAAATGIGIRLGSSFQSLIVPVLKFNHPFMVTTVERITENILFLGKIINPKI</sequence>
<evidence type="ECO:0000256" key="9">
    <source>
        <dbReference type="ARBA" id="ARBA00043177"/>
    </source>
</evidence>
<gene>
    <name evidence="12" type="ORF">CgunFtcFv8_004216</name>
</gene>
<comment type="caution">
    <text evidence="12">The sequence shown here is derived from an EMBL/GenBank/DDBJ whole genome shotgun (WGS) entry which is preliminary data.</text>
</comment>
<dbReference type="PANTHER" id="PTHR11461:SF375">
    <property type="entry name" value="THYROXINE-BINDING GLOBULIN"/>
    <property type="match status" value="1"/>
</dbReference>
<name>A0AAN8E0J3_CHAGU</name>
<dbReference type="Gene3D" id="2.30.39.10">
    <property type="entry name" value="Alpha-1-antitrypsin, domain 1"/>
    <property type="match status" value="1"/>
</dbReference>
<feature type="domain" description="Serpin" evidence="11">
    <location>
        <begin position="1"/>
        <end position="182"/>
    </location>
</feature>
<dbReference type="InterPro" id="IPR042185">
    <property type="entry name" value="Serpin_sf_2"/>
</dbReference>
<evidence type="ECO:0000256" key="3">
    <source>
        <dbReference type="ARBA" id="ARBA00022525"/>
    </source>
</evidence>
<evidence type="ECO:0000313" key="12">
    <source>
        <dbReference type="EMBL" id="KAK5932517.1"/>
    </source>
</evidence>
<dbReference type="Proteomes" id="UP001331515">
    <property type="component" value="Unassembled WGS sequence"/>
</dbReference>
<evidence type="ECO:0000256" key="8">
    <source>
        <dbReference type="ARBA" id="ARBA00042967"/>
    </source>
</evidence>
<evidence type="ECO:0000256" key="1">
    <source>
        <dbReference type="ARBA" id="ARBA00004613"/>
    </source>
</evidence>
<evidence type="ECO:0000256" key="6">
    <source>
        <dbReference type="ARBA" id="ARBA00037352"/>
    </source>
</evidence>
<dbReference type="InterPro" id="IPR036186">
    <property type="entry name" value="Serpin_sf"/>
</dbReference>
<evidence type="ECO:0000256" key="5">
    <source>
        <dbReference type="ARBA" id="ARBA00023180"/>
    </source>
</evidence>
<evidence type="ECO:0000259" key="11">
    <source>
        <dbReference type="SMART" id="SM00093"/>
    </source>
</evidence>
<dbReference type="GO" id="GO:0004867">
    <property type="term" value="F:serine-type endopeptidase inhibitor activity"/>
    <property type="evidence" value="ECO:0007669"/>
    <property type="project" value="InterPro"/>
</dbReference>
<dbReference type="GO" id="GO:0005615">
    <property type="term" value="C:extracellular space"/>
    <property type="evidence" value="ECO:0007669"/>
    <property type="project" value="InterPro"/>
</dbReference>
<keyword evidence="13" id="KW-1185">Reference proteome</keyword>
<dbReference type="InterPro" id="IPR023796">
    <property type="entry name" value="Serpin_dom"/>
</dbReference>